<keyword evidence="1" id="KW-0812">Transmembrane</keyword>
<keyword evidence="1" id="KW-1133">Transmembrane helix</keyword>
<dbReference type="OrthoDB" id="1188911at2"/>
<dbReference type="Pfam" id="PF14248">
    <property type="entry name" value="DUF4345"/>
    <property type="match status" value="1"/>
</dbReference>
<sequence length="133" mass="14687">MNLKKAYLLFFATTLSVIALLYGIVPNWFTHTFLSSTTYITTDAAHILRAVTGLYLTLVGWVYYSAITNKHMDATIFVTGLFCGGLGIGRLLSIIVDGVPSPLLVLYVIMEFAIVPIVYLLLNKTSNLSLKHI</sequence>
<name>A0A1S1YYT4_FLAPC</name>
<keyword evidence="3" id="KW-1185">Reference proteome</keyword>
<dbReference type="InterPro" id="IPR025597">
    <property type="entry name" value="DUF4345"/>
</dbReference>
<dbReference type="RefSeq" id="WP_052431795.1">
    <property type="nucleotide sequence ID" value="NZ_JRYR02000001.1"/>
</dbReference>
<evidence type="ECO:0000313" key="2">
    <source>
        <dbReference type="EMBL" id="OHX66035.1"/>
    </source>
</evidence>
<evidence type="ECO:0000256" key="1">
    <source>
        <dbReference type="SAM" id="Phobius"/>
    </source>
</evidence>
<dbReference type="STRING" id="915059.NH26_06560"/>
<dbReference type="EMBL" id="JRYR02000001">
    <property type="protein sequence ID" value="OHX66035.1"/>
    <property type="molecule type" value="Genomic_DNA"/>
</dbReference>
<evidence type="ECO:0008006" key="4">
    <source>
        <dbReference type="Google" id="ProtNLM"/>
    </source>
</evidence>
<reference evidence="2 3" key="1">
    <citation type="journal article" date="2012" name="Int. J. Syst. Evol. Microbiol.">
        <title>Flammeovirga pacifica sp. nov., isolated from deep-sea sediment.</title>
        <authorList>
            <person name="Xu H."/>
            <person name="Fu Y."/>
            <person name="Yang N."/>
            <person name="Ding Z."/>
            <person name="Lai Q."/>
            <person name="Zeng R."/>
        </authorList>
    </citation>
    <scope>NUCLEOTIDE SEQUENCE [LARGE SCALE GENOMIC DNA]</scope>
    <source>
        <strain evidence="3">DSM 24597 / LMG 26175 / WPAGA1</strain>
    </source>
</reference>
<feature type="transmembrane region" description="Helical" evidence="1">
    <location>
        <begin position="76"/>
        <end position="96"/>
    </location>
</feature>
<feature type="transmembrane region" description="Helical" evidence="1">
    <location>
        <begin position="45"/>
        <end position="64"/>
    </location>
</feature>
<proteinExistence type="predicted"/>
<dbReference type="AlphaFoldDB" id="A0A1S1YYT4"/>
<accession>A0A1S1YYT4</accession>
<gene>
    <name evidence="2" type="ORF">NH26_06560</name>
</gene>
<feature type="transmembrane region" description="Helical" evidence="1">
    <location>
        <begin position="7"/>
        <end position="25"/>
    </location>
</feature>
<protein>
    <recommendedName>
        <fullName evidence="4">DUF4345 domain-containing protein</fullName>
    </recommendedName>
</protein>
<dbReference type="Proteomes" id="UP000179797">
    <property type="component" value="Unassembled WGS sequence"/>
</dbReference>
<organism evidence="2 3">
    <name type="scientific">Flammeovirga pacifica</name>
    <dbReference type="NCBI Taxonomy" id="915059"/>
    <lineage>
        <taxon>Bacteria</taxon>
        <taxon>Pseudomonadati</taxon>
        <taxon>Bacteroidota</taxon>
        <taxon>Cytophagia</taxon>
        <taxon>Cytophagales</taxon>
        <taxon>Flammeovirgaceae</taxon>
        <taxon>Flammeovirga</taxon>
    </lineage>
</organism>
<keyword evidence="1" id="KW-0472">Membrane</keyword>
<comment type="caution">
    <text evidence="2">The sequence shown here is derived from an EMBL/GenBank/DDBJ whole genome shotgun (WGS) entry which is preliminary data.</text>
</comment>
<evidence type="ECO:0000313" key="3">
    <source>
        <dbReference type="Proteomes" id="UP000179797"/>
    </source>
</evidence>
<feature type="transmembrane region" description="Helical" evidence="1">
    <location>
        <begin position="102"/>
        <end position="122"/>
    </location>
</feature>